<evidence type="ECO:0000256" key="6">
    <source>
        <dbReference type="ARBA" id="ARBA00023136"/>
    </source>
</evidence>
<evidence type="ECO:0000256" key="2">
    <source>
        <dbReference type="ARBA" id="ARBA00022692"/>
    </source>
</evidence>
<comment type="caution">
    <text evidence="8">The sequence shown here is derived from an EMBL/GenBank/DDBJ whole genome shotgun (WGS) entry which is preliminary data.</text>
</comment>
<evidence type="ECO:0000256" key="3">
    <source>
        <dbReference type="ARBA" id="ARBA00022741"/>
    </source>
</evidence>
<dbReference type="PANTHER" id="PTHR24223:SF448">
    <property type="entry name" value="FI20146P1-RELATED"/>
    <property type="match status" value="1"/>
</dbReference>
<keyword evidence="1" id="KW-0813">Transport</keyword>
<keyword evidence="9" id="KW-1185">Reference proteome</keyword>
<dbReference type="InterPro" id="IPR027417">
    <property type="entry name" value="P-loop_NTPase"/>
</dbReference>
<dbReference type="GO" id="GO:0005524">
    <property type="term" value="F:ATP binding"/>
    <property type="evidence" value="ECO:0007669"/>
    <property type="project" value="UniProtKB-KW"/>
</dbReference>
<dbReference type="GO" id="GO:0016887">
    <property type="term" value="F:ATP hydrolysis activity"/>
    <property type="evidence" value="ECO:0007669"/>
    <property type="project" value="InterPro"/>
</dbReference>
<dbReference type="SUPFAM" id="SSF90123">
    <property type="entry name" value="ABC transporter transmembrane region"/>
    <property type="match status" value="1"/>
</dbReference>
<dbReference type="EMBL" id="JARQZJ010000001">
    <property type="protein sequence ID" value="KAK9869797.1"/>
    <property type="molecule type" value="Genomic_DNA"/>
</dbReference>
<dbReference type="Pfam" id="PF00664">
    <property type="entry name" value="ABC_membrane"/>
    <property type="match status" value="1"/>
</dbReference>
<gene>
    <name evidence="8" type="ORF">WA026_003529</name>
</gene>
<evidence type="ECO:0000256" key="1">
    <source>
        <dbReference type="ARBA" id="ARBA00022448"/>
    </source>
</evidence>
<evidence type="ECO:0000256" key="5">
    <source>
        <dbReference type="ARBA" id="ARBA00022989"/>
    </source>
</evidence>
<keyword evidence="6" id="KW-0472">Membrane</keyword>
<dbReference type="Proteomes" id="UP001431783">
    <property type="component" value="Unassembled WGS sequence"/>
</dbReference>
<sequence length="232" mass="26068">MLIPTVVILGLFYSYKQFFIKTSRSIKRIEGTVRSPIFSHMTASLEGLSTIRAFNNQDVLIEEFDRHQDLHSGAYYLFLSCNRAFGILLDLNCIIYVAIVTVSTFFTASFGGNIGLSITQAMGLTGRMQWGVRQWSETENQMTSVERVLEYSNVDPEEDTNEEPVKDWPHLGGIHFETVSMRYAPSEPLILRNLCIKIKPTEKVGIVGRTGAGKSSLIAALFRLTPSKARYS</sequence>
<dbReference type="GO" id="GO:0140359">
    <property type="term" value="F:ABC-type transporter activity"/>
    <property type="evidence" value="ECO:0007669"/>
    <property type="project" value="InterPro"/>
</dbReference>
<dbReference type="PROSITE" id="PS50929">
    <property type="entry name" value="ABC_TM1F"/>
    <property type="match status" value="1"/>
</dbReference>
<dbReference type="PANTHER" id="PTHR24223">
    <property type="entry name" value="ATP-BINDING CASSETTE SUB-FAMILY C"/>
    <property type="match status" value="1"/>
</dbReference>
<dbReference type="Gene3D" id="1.20.1560.10">
    <property type="entry name" value="ABC transporter type 1, transmembrane domain"/>
    <property type="match status" value="1"/>
</dbReference>
<keyword evidence="2" id="KW-0812">Transmembrane</keyword>
<dbReference type="SUPFAM" id="SSF52540">
    <property type="entry name" value="P-loop containing nucleoside triphosphate hydrolases"/>
    <property type="match status" value="1"/>
</dbReference>
<dbReference type="InterPro" id="IPR003439">
    <property type="entry name" value="ABC_transporter-like_ATP-bd"/>
</dbReference>
<evidence type="ECO:0000256" key="4">
    <source>
        <dbReference type="ARBA" id="ARBA00022840"/>
    </source>
</evidence>
<keyword evidence="4" id="KW-0067">ATP-binding</keyword>
<dbReference type="InterPro" id="IPR036640">
    <property type="entry name" value="ABC1_TM_sf"/>
</dbReference>
<evidence type="ECO:0000313" key="8">
    <source>
        <dbReference type="EMBL" id="KAK9869797.1"/>
    </source>
</evidence>
<proteinExistence type="predicted"/>
<evidence type="ECO:0000259" key="7">
    <source>
        <dbReference type="PROSITE" id="PS50929"/>
    </source>
</evidence>
<name>A0AAW1TN89_9CUCU</name>
<dbReference type="Gene3D" id="3.40.50.300">
    <property type="entry name" value="P-loop containing nucleotide triphosphate hydrolases"/>
    <property type="match status" value="1"/>
</dbReference>
<feature type="domain" description="ABC transmembrane type-1" evidence="7">
    <location>
        <begin position="1"/>
        <end position="140"/>
    </location>
</feature>
<keyword evidence="3" id="KW-0547">Nucleotide-binding</keyword>
<dbReference type="InterPro" id="IPR050173">
    <property type="entry name" value="ABC_transporter_C-like"/>
</dbReference>
<evidence type="ECO:0000313" key="9">
    <source>
        <dbReference type="Proteomes" id="UP001431783"/>
    </source>
</evidence>
<dbReference type="InterPro" id="IPR011527">
    <property type="entry name" value="ABC1_TM_dom"/>
</dbReference>
<protein>
    <recommendedName>
        <fullName evidence="7">ABC transmembrane type-1 domain-containing protein</fullName>
    </recommendedName>
</protein>
<organism evidence="8 9">
    <name type="scientific">Henosepilachna vigintioctopunctata</name>
    <dbReference type="NCBI Taxonomy" id="420089"/>
    <lineage>
        <taxon>Eukaryota</taxon>
        <taxon>Metazoa</taxon>
        <taxon>Ecdysozoa</taxon>
        <taxon>Arthropoda</taxon>
        <taxon>Hexapoda</taxon>
        <taxon>Insecta</taxon>
        <taxon>Pterygota</taxon>
        <taxon>Neoptera</taxon>
        <taxon>Endopterygota</taxon>
        <taxon>Coleoptera</taxon>
        <taxon>Polyphaga</taxon>
        <taxon>Cucujiformia</taxon>
        <taxon>Coccinelloidea</taxon>
        <taxon>Coccinellidae</taxon>
        <taxon>Epilachninae</taxon>
        <taxon>Epilachnini</taxon>
        <taxon>Henosepilachna</taxon>
    </lineage>
</organism>
<reference evidence="8 9" key="1">
    <citation type="submission" date="2023-03" db="EMBL/GenBank/DDBJ databases">
        <title>Genome insight into feeding habits of ladybird beetles.</title>
        <authorList>
            <person name="Li H.-S."/>
            <person name="Huang Y.-H."/>
            <person name="Pang H."/>
        </authorList>
    </citation>
    <scope>NUCLEOTIDE SEQUENCE [LARGE SCALE GENOMIC DNA]</scope>
    <source>
        <strain evidence="8">SYSU_2023b</strain>
        <tissue evidence="8">Whole body</tissue>
    </source>
</reference>
<dbReference type="GO" id="GO:0016020">
    <property type="term" value="C:membrane"/>
    <property type="evidence" value="ECO:0007669"/>
    <property type="project" value="InterPro"/>
</dbReference>
<dbReference type="AlphaFoldDB" id="A0AAW1TN89"/>
<accession>A0AAW1TN89</accession>
<keyword evidence="5" id="KW-1133">Transmembrane helix</keyword>
<dbReference type="Pfam" id="PF00005">
    <property type="entry name" value="ABC_tran"/>
    <property type="match status" value="1"/>
</dbReference>